<dbReference type="Gene3D" id="3.90.245.10">
    <property type="entry name" value="Ribonucleoside hydrolase-like"/>
    <property type="match status" value="1"/>
</dbReference>
<keyword evidence="1 4" id="KW-0378">Hydrolase</keyword>
<feature type="domain" description="Inosine/uridine-preferring nucleoside hydrolase" evidence="3">
    <location>
        <begin position="37"/>
        <end position="340"/>
    </location>
</feature>
<dbReference type="PANTHER" id="PTHR12304">
    <property type="entry name" value="INOSINE-URIDINE PREFERRING NUCLEOSIDE HYDROLASE"/>
    <property type="match status" value="1"/>
</dbReference>
<dbReference type="AlphaFoldDB" id="A0A418KQL0"/>
<dbReference type="InterPro" id="IPR036452">
    <property type="entry name" value="Ribo_hydro-like"/>
</dbReference>
<evidence type="ECO:0000256" key="2">
    <source>
        <dbReference type="ARBA" id="ARBA00023295"/>
    </source>
</evidence>
<proteinExistence type="predicted"/>
<dbReference type="GO" id="GO:0006152">
    <property type="term" value="P:purine nucleoside catabolic process"/>
    <property type="evidence" value="ECO:0007669"/>
    <property type="project" value="TreeGrafter"/>
</dbReference>
<evidence type="ECO:0000313" key="5">
    <source>
        <dbReference type="Proteomes" id="UP000284057"/>
    </source>
</evidence>
<dbReference type="GO" id="GO:0008477">
    <property type="term" value="F:purine nucleosidase activity"/>
    <property type="evidence" value="ECO:0007669"/>
    <property type="project" value="TreeGrafter"/>
</dbReference>
<comment type="caution">
    <text evidence="4">The sequence shown here is derived from an EMBL/GenBank/DDBJ whole genome shotgun (WGS) entry which is preliminary data.</text>
</comment>
<dbReference type="SUPFAM" id="SSF53590">
    <property type="entry name" value="Nucleoside hydrolase"/>
    <property type="match status" value="1"/>
</dbReference>
<dbReference type="EMBL" id="QUAL01000129">
    <property type="protein sequence ID" value="RIQ22864.1"/>
    <property type="molecule type" value="Genomic_DNA"/>
</dbReference>
<keyword evidence="2" id="KW-0326">Glycosidase</keyword>
<name>A0A418KQL0_9ACTN</name>
<keyword evidence="5" id="KW-1185">Reference proteome</keyword>
<dbReference type="Pfam" id="PF01156">
    <property type="entry name" value="IU_nuc_hydro"/>
    <property type="match status" value="1"/>
</dbReference>
<organism evidence="4 5">
    <name type="scientific">Jiangella rhizosphaerae</name>
    <dbReference type="NCBI Taxonomy" id="2293569"/>
    <lineage>
        <taxon>Bacteria</taxon>
        <taxon>Bacillati</taxon>
        <taxon>Actinomycetota</taxon>
        <taxon>Actinomycetes</taxon>
        <taxon>Jiangellales</taxon>
        <taxon>Jiangellaceae</taxon>
        <taxon>Jiangella</taxon>
    </lineage>
</organism>
<evidence type="ECO:0000259" key="3">
    <source>
        <dbReference type="Pfam" id="PF01156"/>
    </source>
</evidence>
<sequence>MPAAVSMDALEATTCALRFNTCRQCLSLHRRGENMRVVLDTDPAMGVLGGDPEDAFAILMALEHPDVDLAAVTVVNGNVPLDLGYANARHLLRLHGSEHVPLAAGPAAPLLPYRTDQLAWQAAKRELPRLAPAAEPPAPSSAPELIARTVLGSPEPVTLVAIGPLTNVALAVQLEPSIAQAVDRVVVMGGTGREPGNVTPAAEFNFWCDPEAAAVVFAAGWPITLVTLEVCHQVRLTGDRLAGLGGSPLADYVTASCAPWLDALERGGEAGIPMFDTLTLASVVAPELVKTRPAWVEIDTTTGPSQGASAIRWDTDVLGRPLPATNAEVSVGVDADGFLELFTEHVLNHL</sequence>
<protein>
    <submittedName>
        <fullName evidence="4">Nucleoside hydrolase</fullName>
    </submittedName>
</protein>
<reference evidence="4 5" key="1">
    <citation type="submission" date="2018-09" db="EMBL/GenBank/DDBJ databases">
        <title>Isolation, diversity and antifungal activity of actinobacteria from wheat.</title>
        <authorList>
            <person name="Han C."/>
        </authorList>
    </citation>
    <scope>NUCLEOTIDE SEQUENCE [LARGE SCALE GENOMIC DNA]</scope>
    <source>
        <strain evidence="4 5">NEAU-YY265</strain>
    </source>
</reference>
<dbReference type="InterPro" id="IPR001910">
    <property type="entry name" value="Inosine/uridine_hydrolase_dom"/>
</dbReference>
<dbReference type="GO" id="GO:0005829">
    <property type="term" value="C:cytosol"/>
    <property type="evidence" value="ECO:0007669"/>
    <property type="project" value="TreeGrafter"/>
</dbReference>
<evidence type="ECO:0000256" key="1">
    <source>
        <dbReference type="ARBA" id="ARBA00022801"/>
    </source>
</evidence>
<dbReference type="PANTHER" id="PTHR12304:SF4">
    <property type="entry name" value="URIDINE NUCLEOSIDASE"/>
    <property type="match status" value="1"/>
</dbReference>
<evidence type="ECO:0000313" key="4">
    <source>
        <dbReference type="EMBL" id="RIQ22864.1"/>
    </source>
</evidence>
<gene>
    <name evidence="4" type="ORF">DY240_13115</name>
</gene>
<dbReference type="Proteomes" id="UP000284057">
    <property type="component" value="Unassembled WGS sequence"/>
</dbReference>
<accession>A0A418KQL0</accession>
<dbReference type="InterPro" id="IPR023186">
    <property type="entry name" value="IUNH"/>
</dbReference>